<dbReference type="Pfam" id="PF02148">
    <property type="entry name" value="zf-UBP"/>
    <property type="match status" value="1"/>
</dbReference>
<dbReference type="GO" id="GO:0005829">
    <property type="term" value="C:cytosol"/>
    <property type="evidence" value="ECO:0007669"/>
    <property type="project" value="TreeGrafter"/>
</dbReference>
<comment type="caution">
    <text evidence="15">The sequence shown here is derived from an EMBL/GenBank/DDBJ whole genome shotgun (WGS) entry which is preliminary data.</text>
</comment>
<sequence length="911" mass="99052">MAPNKKKSGKAKAKAKSGGDKRVHQNDHEADDDAILDAIIAASTKTAANAGIATLEESVLSGAIEASLQSFDNIALQPTADNNNDSYNDIDNDILVNAIHEAQHGEGTENCQHVKDAIKPSLFRRLIAAQKDWDHCHSCLERHAHTKKMMQGLDPRFAAMALADLNADASEPLPADALWMCLSCGEINCGRAFKKHAVDHYNKPGSKHPLAFNLASMECWCYMCDDRLVISKNKNAVALECHSLLYRTLQARQAKLRGKFSASVALAKKSKGAVATTTSTIAKVKIHTPGLQNLGNTCFFNSVMQVLTETRSLRTVLGDKSQSDFSTSLSAITDTGLGPLTTTFKDFLFTMWKQQSGIVTPRDLFTQIAKKWKVFRGFKEQDSQELMRHLFDGIRLEEVDLIKKRVAEKNESSAAPVANTRSKYAPFIDSCFSGKLVSVIVCHSCKMCSYSYEDYFDLSLPVKGTPPVVSGGSFKDLLIARSRAAGFELSLTPDADDKYPISAKDQGSEAHLKHVEKLLKNVSAASASSDVLSIERSLSQFTSVDCLEGENKFACENCYKLNKGYGRISETRDESLSLPTADTNVVPKDKEREQTDMEGAVDDTKVELEEEEEDSGSKENTSEPDTDGDRLTAAAAPKGQKTVAASSTDTTLSTTGEPQHILRKAYKRYLISSLPPTLVLHLKRFEQSTSRFGLMRKIEDQVDIPVEIDMSAYCIPQSDLVDEGDEGQDAEEKRKALAEARGAEESDKVSKKYRLYGATVHQGSLATGHYTNYVLSSKVEVPEPSTTTKTMEGGKDKVSSPATASSAALGVDMPDVPLSVLLAQQGQKKAKAGGKNKAGQGKKSGAVAPPAAAATPAAEAVVESDTKPSAASKEEAADTRQWIHCSDTNVRPATLQEVLSSRPYLVYYERC</sequence>
<keyword evidence="8 15" id="KW-0378">Hydrolase</keyword>
<feature type="domain" description="USP" evidence="13">
    <location>
        <begin position="289"/>
        <end position="911"/>
    </location>
</feature>
<dbReference type="SUPFAM" id="SSF57850">
    <property type="entry name" value="RING/U-box"/>
    <property type="match status" value="1"/>
</dbReference>
<accession>A0A9P6RF88</accession>
<dbReference type="Proteomes" id="UP000738325">
    <property type="component" value="Unassembled WGS sequence"/>
</dbReference>
<dbReference type="GO" id="GO:0006508">
    <property type="term" value="P:proteolysis"/>
    <property type="evidence" value="ECO:0007669"/>
    <property type="project" value="UniProtKB-KW"/>
</dbReference>
<dbReference type="Gene3D" id="3.30.40.10">
    <property type="entry name" value="Zinc/RING finger domain, C3HC4 (zinc finger)"/>
    <property type="match status" value="1"/>
</dbReference>
<evidence type="ECO:0000313" key="16">
    <source>
        <dbReference type="Proteomes" id="UP000738325"/>
    </source>
</evidence>
<dbReference type="InterPro" id="IPR018200">
    <property type="entry name" value="USP_CS"/>
</dbReference>
<keyword evidence="6 11" id="KW-0863">Zinc-finger</keyword>
<dbReference type="GO" id="GO:0008270">
    <property type="term" value="F:zinc ion binding"/>
    <property type="evidence" value="ECO:0007669"/>
    <property type="project" value="UniProtKB-KW"/>
</dbReference>
<keyword evidence="16" id="KW-1185">Reference proteome</keyword>
<evidence type="ECO:0000259" key="14">
    <source>
        <dbReference type="PROSITE" id="PS50271"/>
    </source>
</evidence>
<evidence type="ECO:0000256" key="1">
    <source>
        <dbReference type="ARBA" id="ARBA00000707"/>
    </source>
</evidence>
<dbReference type="GO" id="GO:0016579">
    <property type="term" value="P:protein deubiquitination"/>
    <property type="evidence" value="ECO:0007669"/>
    <property type="project" value="InterPro"/>
</dbReference>
<evidence type="ECO:0000256" key="10">
    <source>
        <dbReference type="ARBA" id="ARBA00022833"/>
    </source>
</evidence>
<dbReference type="PROSITE" id="PS50235">
    <property type="entry name" value="USP_3"/>
    <property type="match status" value="1"/>
</dbReference>
<evidence type="ECO:0000256" key="3">
    <source>
        <dbReference type="ARBA" id="ARBA00012759"/>
    </source>
</evidence>
<proteinExistence type="inferred from homology"/>
<feature type="compositionally biased region" description="Basic and acidic residues" evidence="12">
    <location>
        <begin position="17"/>
        <end position="28"/>
    </location>
</feature>
<dbReference type="Pfam" id="PF00443">
    <property type="entry name" value="UCH"/>
    <property type="match status" value="1"/>
</dbReference>
<feature type="region of interest" description="Disordered" evidence="12">
    <location>
        <begin position="575"/>
        <end position="656"/>
    </location>
</feature>
<dbReference type="AlphaFoldDB" id="A0A9P6RF88"/>
<evidence type="ECO:0000256" key="11">
    <source>
        <dbReference type="PROSITE-ProRule" id="PRU00502"/>
    </source>
</evidence>
<keyword evidence="4" id="KW-0645">Protease</keyword>
<dbReference type="SUPFAM" id="SSF54001">
    <property type="entry name" value="Cysteine proteinases"/>
    <property type="match status" value="1"/>
</dbReference>
<evidence type="ECO:0000256" key="8">
    <source>
        <dbReference type="ARBA" id="ARBA00022801"/>
    </source>
</evidence>
<dbReference type="OrthoDB" id="420187at2759"/>
<dbReference type="Gene3D" id="3.90.70.10">
    <property type="entry name" value="Cysteine proteinases"/>
    <property type="match status" value="1"/>
</dbReference>
<dbReference type="SMART" id="SM00290">
    <property type="entry name" value="ZnF_UBP"/>
    <property type="match status" value="1"/>
</dbReference>
<dbReference type="PROSITE" id="PS00972">
    <property type="entry name" value="USP_1"/>
    <property type="match status" value="1"/>
</dbReference>
<evidence type="ECO:0000256" key="4">
    <source>
        <dbReference type="ARBA" id="ARBA00022670"/>
    </source>
</evidence>
<dbReference type="InterPro" id="IPR028889">
    <property type="entry name" value="USP"/>
</dbReference>
<gene>
    <name evidence="15" type="primary">USP16_2</name>
    <name evidence="15" type="ORF">BGZ99_006947</name>
</gene>
<protein>
    <recommendedName>
        <fullName evidence="3">ubiquitinyl hydrolase 1</fullName>
        <ecNumber evidence="3">3.4.19.12</ecNumber>
    </recommendedName>
</protein>
<keyword evidence="10" id="KW-0862">Zinc</keyword>
<evidence type="ECO:0000259" key="13">
    <source>
        <dbReference type="PROSITE" id="PS50235"/>
    </source>
</evidence>
<dbReference type="InterPro" id="IPR038765">
    <property type="entry name" value="Papain-like_cys_pep_sf"/>
</dbReference>
<dbReference type="InterPro" id="IPR013083">
    <property type="entry name" value="Znf_RING/FYVE/PHD"/>
</dbReference>
<comment type="catalytic activity">
    <reaction evidence="1">
        <text>Thiol-dependent hydrolysis of ester, thioester, amide, peptide and isopeptide bonds formed by the C-terminal Gly of ubiquitin (a 76-residue protein attached to proteins as an intracellular targeting signal).</text>
        <dbReference type="EC" id="3.4.19.12"/>
    </reaction>
</comment>
<name>A0A9P6RF88_9FUNG</name>
<evidence type="ECO:0000256" key="12">
    <source>
        <dbReference type="SAM" id="MobiDB-lite"/>
    </source>
</evidence>
<evidence type="ECO:0000256" key="5">
    <source>
        <dbReference type="ARBA" id="ARBA00022723"/>
    </source>
</evidence>
<evidence type="ECO:0000256" key="9">
    <source>
        <dbReference type="ARBA" id="ARBA00022807"/>
    </source>
</evidence>
<dbReference type="PANTHER" id="PTHR24006">
    <property type="entry name" value="UBIQUITIN CARBOXYL-TERMINAL HYDROLASE"/>
    <property type="match status" value="1"/>
</dbReference>
<feature type="domain" description="UBP-type" evidence="14">
    <location>
        <begin position="109"/>
        <end position="248"/>
    </location>
</feature>
<dbReference type="InterPro" id="IPR001394">
    <property type="entry name" value="Peptidase_C19_UCH"/>
</dbReference>
<dbReference type="EMBL" id="JAAAIP010000486">
    <property type="protein sequence ID" value="KAG0316350.1"/>
    <property type="molecule type" value="Genomic_DNA"/>
</dbReference>
<dbReference type="PANTHER" id="PTHR24006:SF888">
    <property type="entry name" value="UBIQUITIN CARBOXYL-TERMINAL HYDROLASE 30"/>
    <property type="match status" value="1"/>
</dbReference>
<feature type="compositionally biased region" description="Low complexity" evidence="12">
    <location>
        <begin position="646"/>
        <end position="655"/>
    </location>
</feature>
<feature type="region of interest" description="Disordered" evidence="12">
    <location>
        <begin position="827"/>
        <end position="879"/>
    </location>
</feature>
<feature type="region of interest" description="Disordered" evidence="12">
    <location>
        <begin position="720"/>
        <end position="744"/>
    </location>
</feature>
<dbReference type="EC" id="3.4.19.12" evidence="3"/>
<dbReference type="InterPro" id="IPR050164">
    <property type="entry name" value="Peptidase_C19"/>
</dbReference>
<keyword evidence="5" id="KW-0479">Metal-binding</keyword>
<evidence type="ECO:0000313" key="15">
    <source>
        <dbReference type="EMBL" id="KAG0316350.1"/>
    </source>
</evidence>
<keyword evidence="7" id="KW-0833">Ubl conjugation pathway</keyword>
<evidence type="ECO:0000256" key="6">
    <source>
        <dbReference type="ARBA" id="ARBA00022771"/>
    </source>
</evidence>
<feature type="region of interest" description="Disordered" evidence="12">
    <location>
        <begin position="1"/>
        <end position="30"/>
    </location>
</feature>
<feature type="region of interest" description="Disordered" evidence="12">
    <location>
        <begin position="781"/>
        <end position="810"/>
    </location>
</feature>
<evidence type="ECO:0000256" key="7">
    <source>
        <dbReference type="ARBA" id="ARBA00022786"/>
    </source>
</evidence>
<feature type="compositionally biased region" description="Acidic residues" evidence="12">
    <location>
        <begin position="720"/>
        <end position="729"/>
    </location>
</feature>
<dbReference type="GO" id="GO:0004843">
    <property type="term" value="F:cysteine-type deubiquitinase activity"/>
    <property type="evidence" value="ECO:0007669"/>
    <property type="project" value="UniProtKB-EC"/>
</dbReference>
<dbReference type="InterPro" id="IPR001607">
    <property type="entry name" value="Znf_UBP"/>
</dbReference>
<comment type="similarity">
    <text evidence="2">Belongs to the peptidase C19 family.</text>
</comment>
<keyword evidence="9" id="KW-0788">Thiol protease</keyword>
<dbReference type="GO" id="GO:0005634">
    <property type="term" value="C:nucleus"/>
    <property type="evidence" value="ECO:0007669"/>
    <property type="project" value="TreeGrafter"/>
</dbReference>
<evidence type="ECO:0000256" key="2">
    <source>
        <dbReference type="ARBA" id="ARBA00009085"/>
    </source>
</evidence>
<reference evidence="15" key="1">
    <citation type="journal article" date="2020" name="Fungal Divers.">
        <title>Resolving the Mortierellaceae phylogeny through synthesis of multi-gene phylogenetics and phylogenomics.</title>
        <authorList>
            <person name="Vandepol N."/>
            <person name="Liber J."/>
            <person name="Desiro A."/>
            <person name="Na H."/>
            <person name="Kennedy M."/>
            <person name="Barry K."/>
            <person name="Grigoriev I.V."/>
            <person name="Miller A.N."/>
            <person name="O'Donnell K."/>
            <person name="Stajich J.E."/>
            <person name="Bonito G."/>
        </authorList>
    </citation>
    <scope>NUCLEOTIDE SEQUENCE</scope>
    <source>
        <strain evidence="15">REB-010B</strain>
    </source>
</reference>
<feature type="compositionally biased region" description="Low complexity" evidence="12">
    <location>
        <begin position="835"/>
        <end position="863"/>
    </location>
</feature>
<organism evidence="15 16">
    <name type="scientific">Dissophora globulifera</name>
    <dbReference type="NCBI Taxonomy" id="979702"/>
    <lineage>
        <taxon>Eukaryota</taxon>
        <taxon>Fungi</taxon>
        <taxon>Fungi incertae sedis</taxon>
        <taxon>Mucoromycota</taxon>
        <taxon>Mortierellomycotina</taxon>
        <taxon>Mortierellomycetes</taxon>
        <taxon>Mortierellales</taxon>
        <taxon>Mortierellaceae</taxon>
        <taxon>Dissophora</taxon>
    </lineage>
</organism>
<feature type="compositionally biased region" description="Basic and acidic residues" evidence="12">
    <location>
        <begin position="730"/>
        <end position="744"/>
    </location>
</feature>
<dbReference type="PROSITE" id="PS50271">
    <property type="entry name" value="ZF_UBP"/>
    <property type="match status" value="1"/>
</dbReference>
<feature type="compositionally biased region" description="Basic residues" evidence="12">
    <location>
        <begin position="1"/>
        <end position="15"/>
    </location>
</feature>